<protein>
    <recommendedName>
        <fullName evidence="4">Membrane protein YfhO</fullName>
    </recommendedName>
</protein>
<proteinExistence type="predicted"/>
<feature type="transmembrane region" description="Helical" evidence="1">
    <location>
        <begin position="117"/>
        <end position="138"/>
    </location>
</feature>
<feature type="transmembrane region" description="Helical" evidence="1">
    <location>
        <begin position="150"/>
        <end position="170"/>
    </location>
</feature>
<accession>A0A370GY08</accession>
<keyword evidence="1" id="KW-0812">Transmembrane</keyword>
<organism evidence="2 3">
    <name type="scientific">Aquicella lusitana</name>
    <dbReference type="NCBI Taxonomy" id="254246"/>
    <lineage>
        <taxon>Bacteria</taxon>
        <taxon>Pseudomonadati</taxon>
        <taxon>Pseudomonadota</taxon>
        <taxon>Gammaproteobacteria</taxon>
        <taxon>Legionellales</taxon>
        <taxon>Coxiellaceae</taxon>
        <taxon>Aquicella</taxon>
    </lineage>
</organism>
<feature type="transmembrane region" description="Helical" evidence="1">
    <location>
        <begin position="361"/>
        <end position="387"/>
    </location>
</feature>
<evidence type="ECO:0008006" key="4">
    <source>
        <dbReference type="Google" id="ProtNLM"/>
    </source>
</evidence>
<feature type="transmembrane region" description="Helical" evidence="1">
    <location>
        <begin position="176"/>
        <end position="193"/>
    </location>
</feature>
<keyword evidence="3" id="KW-1185">Reference proteome</keyword>
<reference evidence="2 3" key="1">
    <citation type="submission" date="2018-07" db="EMBL/GenBank/DDBJ databases">
        <title>Genomic Encyclopedia of Type Strains, Phase IV (KMG-IV): sequencing the most valuable type-strain genomes for metagenomic binning, comparative biology and taxonomic classification.</title>
        <authorList>
            <person name="Goeker M."/>
        </authorList>
    </citation>
    <scope>NUCLEOTIDE SEQUENCE [LARGE SCALE GENOMIC DNA]</scope>
    <source>
        <strain evidence="2 3">DSM 16500</strain>
    </source>
</reference>
<keyword evidence="1" id="KW-1133">Transmembrane helix</keyword>
<gene>
    <name evidence="2" type="ORF">C8D86_103105</name>
</gene>
<feature type="transmembrane region" description="Helical" evidence="1">
    <location>
        <begin position="335"/>
        <end position="354"/>
    </location>
</feature>
<comment type="caution">
    <text evidence="2">The sequence shown here is derived from an EMBL/GenBank/DDBJ whole genome shotgun (WGS) entry which is preliminary data.</text>
</comment>
<keyword evidence="1" id="KW-0472">Membrane</keyword>
<evidence type="ECO:0000313" key="3">
    <source>
        <dbReference type="Proteomes" id="UP000254720"/>
    </source>
</evidence>
<feature type="transmembrane region" description="Helical" evidence="1">
    <location>
        <begin position="393"/>
        <end position="415"/>
    </location>
</feature>
<feature type="transmembrane region" description="Helical" evidence="1">
    <location>
        <begin position="254"/>
        <end position="273"/>
    </location>
</feature>
<feature type="transmembrane region" description="Helical" evidence="1">
    <location>
        <begin position="205"/>
        <end position="225"/>
    </location>
</feature>
<feature type="transmembrane region" description="Helical" evidence="1">
    <location>
        <begin position="21"/>
        <end position="48"/>
    </location>
</feature>
<sequence>MNLDKINLPIAKKRILSSEGITWRFFLNTFLLGLAFIIILVVLIPGWMRFPQLLYMYRDGEYNLWISLKTAEWSGLYDLTSMNPLQGMTSMLVTINPYFDPGQWVFFSGMPQSIKILASYTIYALEVILSTFALGLTLHFKPLHSFAASIWACLLLFPPFNFYFGLAGWFTVAPMFGHTLALSNTCLITCLNIGNKSNLPKLKRFWKNLLLVGLLTLLITMILVVAPFYNAGVMIGTVLLLSCIVISSQTREQFLWRCFGGLVVIGTLLILGLPEFYASAKAYSARFLVHQPILSINFHNFFNALNKENIAGVWNTLCIWGVYCPPFPNWPISVSALWLNIAIIAGGITAWLTMPLSVARVGILIAACWTALLVMFVLMSLSILSSLVAPVCYFLMMYSLFALYSLYILFLPINIITYRLKRPFSSILLSIYFLFTLGIITFVGIVLYTNPGETIKAIKTEAKIPQTSIMLENRHKLTPIINILQQEAALHPGKSFKGIVATLYGNKNGSLRQVAGVRKTTAVEAGQFEEFLTAAAKETGSSHDLLDLWTWNIPTLSEYGQGLSRPLTFYIIKFLSNPGDAAETHFAFPHAANINILRAMGVRFIIIDAPVSNTNVRLRHKLKAGKHATLYLYELSKPNLGNYSPTRLLPLHNVEEFYQKIKADPELLETTAYVELPDKIDFIPAREVKMIFKKGSIHITAKSKATSTLLLPIQFSHCYKLKGPSSENSKIMRANLIHTLLIFKGNLDINLEWSFRWRHSKCRQQDVIDMNNIGL</sequence>
<feature type="transmembrane region" description="Helical" evidence="1">
    <location>
        <begin position="231"/>
        <end position="247"/>
    </location>
</feature>
<dbReference type="RefSeq" id="WP_114833616.1">
    <property type="nucleotide sequence ID" value="NZ_LR699114.1"/>
</dbReference>
<dbReference type="Proteomes" id="UP000254720">
    <property type="component" value="Unassembled WGS sequence"/>
</dbReference>
<dbReference type="EMBL" id="QQAX01000003">
    <property type="protein sequence ID" value="RDI48140.1"/>
    <property type="molecule type" value="Genomic_DNA"/>
</dbReference>
<name>A0A370GY08_9COXI</name>
<evidence type="ECO:0000313" key="2">
    <source>
        <dbReference type="EMBL" id="RDI48140.1"/>
    </source>
</evidence>
<dbReference type="AlphaFoldDB" id="A0A370GY08"/>
<evidence type="ECO:0000256" key="1">
    <source>
        <dbReference type="SAM" id="Phobius"/>
    </source>
</evidence>
<feature type="transmembrane region" description="Helical" evidence="1">
    <location>
        <begin position="427"/>
        <end position="448"/>
    </location>
</feature>